<feature type="domain" description="FHA" evidence="3">
    <location>
        <begin position="309"/>
        <end position="365"/>
    </location>
</feature>
<dbReference type="Gene3D" id="2.60.200.20">
    <property type="match status" value="1"/>
</dbReference>
<accession>A0ABN2H3R3</accession>
<evidence type="ECO:0000259" key="3">
    <source>
        <dbReference type="PROSITE" id="PS50006"/>
    </source>
</evidence>
<dbReference type="Proteomes" id="UP001500596">
    <property type="component" value="Unassembled WGS sequence"/>
</dbReference>
<evidence type="ECO:0000256" key="1">
    <source>
        <dbReference type="ARBA" id="ARBA00022553"/>
    </source>
</evidence>
<comment type="caution">
    <text evidence="4">The sequence shown here is derived from an EMBL/GenBank/DDBJ whole genome shotgun (WGS) entry which is preliminary data.</text>
</comment>
<keyword evidence="5" id="KW-1185">Reference proteome</keyword>
<evidence type="ECO:0000313" key="5">
    <source>
        <dbReference type="Proteomes" id="UP001500596"/>
    </source>
</evidence>
<keyword evidence="1" id="KW-0597">Phosphoprotein</keyword>
<dbReference type="PROSITE" id="PS50006">
    <property type="entry name" value="FHA_DOMAIN"/>
    <property type="match status" value="1"/>
</dbReference>
<dbReference type="InterPro" id="IPR000253">
    <property type="entry name" value="FHA_dom"/>
</dbReference>
<evidence type="ECO:0000256" key="2">
    <source>
        <dbReference type="SAM" id="MobiDB-lite"/>
    </source>
</evidence>
<protein>
    <recommendedName>
        <fullName evidence="3">FHA domain-containing protein</fullName>
    </recommendedName>
</protein>
<evidence type="ECO:0000313" key="4">
    <source>
        <dbReference type="EMBL" id="GAA1680795.1"/>
    </source>
</evidence>
<dbReference type="InterPro" id="IPR008984">
    <property type="entry name" value="SMAD_FHA_dom_sf"/>
</dbReference>
<dbReference type="EMBL" id="BAAAPK010000001">
    <property type="protein sequence ID" value="GAA1680795.1"/>
    <property type="molecule type" value="Genomic_DNA"/>
</dbReference>
<dbReference type="SUPFAM" id="SSF49879">
    <property type="entry name" value="SMAD/FHA domain"/>
    <property type="match status" value="1"/>
</dbReference>
<gene>
    <name evidence="4" type="ORF">GCM10009807_25920</name>
</gene>
<proteinExistence type="predicted"/>
<dbReference type="Pfam" id="PF00498">
    <property type="entry name" value="FHA"/>
    <property type="match status" value="1"/>
</dbReference>
<dbReference type="RefSeq" id="WP_344055237.1">
    <property type="nucleotide sequence ID" value="NZ_BAAAPK010000001.1"/>
</dbReference>
<sequence>MHTTYRPGPWYLIALPGVLVALPPETPADVVRTLWDRMPDQRSLATVLDVLASHAGGDFAALPPFVAAVADGTDLRIALRGDVSAHVGTAGGVQHFSGAELTTWSERFVGGATRVEIALGGGGDGIELPLGSGVVHAAAASADLEESRQAAALVVAREPEVERPAAREPERAPEPEPARAPEPETVPEPAPVSESESAPEPVPVEPSVPDATLLPSEVTLAPTSEDFDQLWGATVHSAPVAGVERAPAAPASAQGDHDGATISVSELRALREQAPPASDAPTAILPVVPAASGRVRVSTGQVVTLDRTVIIGRRPRAARAGGANLPHLIAVDSPQQDISRSHLEIRPEGDTVVVIDLHTTNGSTLLRSGAEPVRLHPGEQTIVLSGDVVDLGDGVEVVFEDLP</sequence>
<organism evidence="4 5">
    <name type="scientific">Microbacterium lacus</name>
    <dbReference type="NCBI Taxonomy" id="415217"/>
    <lineage>
        <taxon>Bacteria</taxon>
        <taxon>Bacillati</taxon>
        <taxon>Actinomycetota</taxon>
        <taxon>Actinomycetes</taxon>
        <taxon>Micrococcales</taxon>
        <taxon>Microbacteriaceae</taxon>
        <taxon>Microbacterium</taxon>
    </lineage>
</organism>
<name>A0ABN2H3R3_9MICO</name>
<feature type="compositionally biased region" description="Basic and acidic residues" evidence="2">
    <location>
        <begin position="157"/>
        <end position="182"/>
    </location>
</feature>
<dbReference type="CDD" id="cd00060">
    <property type="entry name" value="FHA"/>
    <property type="match status" value="1"/>
</dbReference>
<feature type="region of interest" description="Disordered" evidence="2">
    <location>
        <begin position="155"/>
        <end position="210"/>
    </location>
</feature>
<reference evidence="4 5" key="1">
    <citation type="journal article" date="2019" name="Int. J. Syst. Evol. Microbiol.">
        <title>The Global Catalogue of Microorganisms (GCM) 10K type strain sequencing project: providing services to taxonomists for standard genome sequencing and annotation.</title>
        <authorList>
            <consortium name="The Broad Institute Genomics Platform"/>
            <consortium name="The Broad Institute Genome Sequencing Center for Infectious Disease"/>
            <person name="Wu L."/>
            <person name="Ma J."/>
        </authorList>
    </citation>
    <scope>NUCLEOTIDE SEQUENCE [LARGE SCALE GENOMIC DNA]</scope>
    <source>
        <strain evidence="4 5">JCM 15575</strain>
    </source>
</reference>